<dbReference type="Proteomes" id="UP000726737">
    <property type="component" value="Unassembled WGS sequence"/>
</dbReference>
<dbReference type="PANTHER" id="PTHR33911">
    <property type="entry name" value="RRNA-PROCESSING PROTEIN EFG1"/>
    <property type="match status" value="1"/>
</dbReference>
<accession>A0A9P6TWP2</accession>
<keyword evidence="5" id="KW-0698">rRNA processing</keyword>
<feature type="compositionally biased region" description="Basic and acidic residues" evidence="9">
    <location>
        <begin position="410"/>
        <end position="501"/>
    </location>
</feature>
<evidence type="ECO:0000256" key="9">
    <source>
        <dbReference type="SAM" id="MobiDB-lite"/>
    </source>
</evidence>
<feature type="compositionally biased region" description="Basic residues" evidence="9">
    <location>
        <begin position="367"/>
        <end position="377"/>
    </location>
</feature>
<dbReference type="OrthoDB" id="47732at2759"/>
<dbReference type="EMBL" id="JAAAJA010000768">
    <property type="protein sequence ID" value="KAG0249780.1"/>
    <property type="molecule type" value="Genomic_DNA"/>
</dbReference>
<evidence type="ECO:0000256" key="4">
    <source>
        <dbReference type="ARBA" id="ARBA00019827"/>
    </source>
</evidence>
<evidence type="ECO:0000256" key="5">
    <source>
        <dbReference type="ARBA" id="ARBA00022552"/>
    </source>
</evidence>
<dbReference type="AlphaFoldDB" id="A0A9P6TWP2"/>
<comment type="caution">
    <text evidence="10">The sequence shown here is derived from an EMBL/GenBank/DDBJ whole genome shotgun (WGS) entry which is preliminary data.</text>
</comment>
<proteinExistence type="inferred from homology"/>
<feature type="compositionally biased region" description="Acidic residues" evidence="9">
    <location>
        <begin position="513"/>
        <end position="524"/>
    </location>
</feature>
<evidence type="ECO:0000256" key="6">
    <source>
        <dbReference type="ARBA" id="ARBA00023054"/>
    </source>
</evidence>
<feature type="region of interest" description="Disordered" evidence="9">
    <location>
        <begin position="226"/>
        <end position="530"/>
    </location>
</feature>
<protein>
    <recommendedName>
        <fullName evidence="3">rRNA-processing protein EFG1</fullName>
    </recommendedName>
    <alternativeName>
        <fullName evidence="4">rRNA-processing protein efg1</fullName>
    </alternativeName>
</protein>
<evidence type="ECO:0000256" key="1">
    <source>
        <dbReference type="ARBA" id="ARBA00004604"/>
    </source>
</evidence>
<feature type="region of interest" description="Disordered" evidence="9">
    <location>
        <begin position="1"/>
        <end position="38"/>
    </location>
</feature>
<dbReference type="Pfam" id="PF10153">
    <property type="entry name" value="Efg1"/>
    <property type="match status" value="1"/>
</dbReference>
<dbReference type="InterPro" id="IPR050786">
    <property type="entry name" value="EFG1_rRNA-proc"/>
</dbReference>
<feature type="coiled-coil region" evidence="8">
    <location>
        <begin position="74"/>
        <end position="106"/>
    </location>
</feature>
<organism evidence="10 11">
    <name type="scientific">Mortierella polycephala</name>
    <dbReference type="NCBI Taxonomy" id="41804"/>
    <lineage>
        <taxon>Eukaryota</taxon>
        <taxon>Fungi</taxon>
        <taxon>Fungi incertae sedis</taxon>
        <taxon>Mucoromycota</taxon>
        <taxon>Mortierellomycotina</taxon>
        <taxon>Mortierellomycetes</taxon>
        <taxon>Mortierellales</taxon>
        <taxon>Mortierellaceae</taxon>
        <taxon>Mortierella</taxon>
    </lineage>
</organism>
<evidence type="ECO:0000256" key="3">
    <source>
        <dbReference type="ARBA" id="ARBA00018689"/>
    </source>
</evidence>
<keyword evidence="11" id="KW-1185">Reference proteome</keyword>
<feature type="compositionally biased region" description="Low complexity" evidence="9">
    <location>
        <begin position="393"/>
        <end position="407"/>
    </location>
</feature>
<comment type="similarity">
    <text evidence="2">Belongs to the EFG1 family.</text>
</comment>
<name>A0A9P6TWP2_9FUNG</name>
<keyword evidence="7" id="KW-0539">Nucleus</keyword>
<sequence>MPAGVKKIVNPEKELNGKKPYNRNGPGGQKKTYQAKPAKLDQGEVIDGAAALKKKLRDTLRLLSKNNKMPANIRQDHERRIEALKLQIAEKQVDQAEQKMAVKYRMIKFFESKKAERKIKVFRRQHPDSESNEDEKKELEKLELDLAYVQHYPKTMKYISLYPVENADDAVSAKAREEVREKIRVGLESGEIQQFVKSVREEVKAKIISKDTLTTEEAVKITTEKISQGKKRAREQAAVNPEDPLSARAKATAERELTKPADAAQQQEGETFFETVPKVVSAAKTTDDNDGPVKKKAKVEKKKAAAKTTQEVEKSQPKVQQPKQQQKQEPKKQQQQKKEQPKKSEKKSETPKETPAAPTEVEEQPKKLGKWARKAIRIQHTFKAVEGSSSANSVTEAPSESSTTTETAVEDVKVAEIKPVAEKEQTEKKKKPAAAEKKKPAEKKPVEKKPMEKKSAEKKSVEKKAAAQKSKDASKKKEKVEATPKEEESIPESKVDSKVEAPKITVLKVDPNDMGDSDSDDDNRADEPVVPVRKIVKVDETLLKEIPEVPKKRGGRNLNKFRKQ</sequence>
<evidence type="ECO:0000313" key="10">
    <source>
        <dbReference type="EMBL" id="KAG0249780.1"/>
    </source>
</evidence>
<feature type="compositionally biased region" description="Basic residues" evidence="9">
    <location>
        <begin position="294"/>
        <end position="305"/>
    </location>
</feature>
<dbReference type="GO" id="GO:0030688">
    <property type="term" value="C:preribosome, small subunit precursor"/>
    <property type="evidence" value="ECO:0007669"/>
    <property type="project" value="TreeGrafter"/>
</dbReference>
<dbReference type="GO" id="GO:0005730">
    <property type="term" value="C:nucleolus"/>
    <property type="evidence" value="ECO:0007669"/>
    <property type="project" value="UniProtKB-SubCell"/>
</dbReference>
<dbReference type="PANTHER" id="PTHR33911:SF1">
    <property type="entry name" value="RRNA-PROCESSING PROTEIN EFG1"/>
    <property type="match status" value="1"/>
</dbReference>
<evidence type="ECO:0000256" key="7">
    <source>
        <dbReference type="ARBA" id="ARBA00023242"/>
    </source>
</evidence>
<comment type="subcellular location">
    <subcellularLocation>
        <location evidence="1">Nucleus</location>
        <location evidence="1">Nucleolus</location>
    </subcellularLocation>
</comment>
<evidence type="ECO:0000256" key="8">
    <source>
        <dbReference type="SAM" id="Coils"/>
    </source>
</evidence>
<keyword evidence="6 8" id="KW-0175">Coiled coil</keyword>
<reference evidence="10" key="1">
    <citation type="journal article" date="2020" name="Fungal Divers.">
        <title>Resolving the Mortierellaceae phylogeny through synthesis of multi-gene phylogenetics and phylogenomics.</title>
        <authorList>
            <person name="Vandepol N."/>
            <person name="Liber J."/>
            <person name="Desiro A."/>
            <person name="Na H."/>
            <person name="Kennedy M."/>
            <person name="Barry K."/>
            <person name="Grigoriev I.V."/>
            <person name="Miller A.N."/>
            <person name="O'Donnell K."/>
            <person name="Stajich J.E."/>
            <person name="Bonito G."/>
        </authorList>
    </citation>
    <scope>NUCLEOTIDE SEQUENCE</scope>
    <source>
        <strain evidence="10">KOD948</strain>
    </source>
</reference>
<dbReference type="GO" id="GO:0000462">
    <property type="term" value="P:maturation of SSU-rRNA from tricistronic rRNA transcript (SSU-rRNA, 5.8S rRNA, LSU-rRNA)"/>
    <property type="evidence" value="ECO:0007669"/>
    <property type="project" value="TreeGrafter"/>
</dbReference>
<evidence type="ECO:0000256" key="2">
    <source>
        <dbReference type="ARBA" id="ARBA00006916"/>
    </source>
</evidence>
<feature type="compositionally biased region" description="Basic and acidic residues" evidence="9">
    <location>
        <begin position="326"/>
        <end position="352"/>
    </location>
</feature>
<evidence type="ECO:0000313" key="11">
    <source>
        <dbReference type="Proteomes" id="UP000726737"/>
    </source>
</evidence>
<dbReference type="InterPro" id="IPR019310">
    <property type="entry name" value="Efg1"/>
</dbReference>
<gene>
    <name evidence="10" type="primary">EFG1</name>
    <name evidence="10" type="ORF">BG011_008936</name>
</gene>